<proteinExistence type="predicted"/>
<evidence type="ECO:0000313" key="2">
    <source>
        <dbReference type="Proteomes" id="UP000664169"/>
    </source>
</evidence>
<dbReference type="Gene3D" id="3.30.70.1240">
    <property type="entry name" value="DOPA-like domains"/>
    <property type="match status" value="1"/>
</dbReference>
<evidence type="ECO:0008006" key="3">
    <source>
        <dbReference type="Google" id="ProtNLM"/>
    </source>
</evidence>
<dbReference type="InterPro" id="IPR023389">
    <property type="entry name" value="DOPA-like_sf"/>
</dbReference>
<dbReference type="PANTHER" id="PTHR36423">
    <property type="entry name" value="AFR070WP"/>
    <property type="match status" value="1"/>
</dbReference>
<dbReference type="EMBL" id="CAJPDQ010000001">
    <property type="protein sequence ID" value="CAF9903856.1"/>
    <property type="molecule type" value="Genomic_DNA"/>
</dbReference>
<comment type="caution">
    <text evidence="1">The sequence shown here is derived from an EMBL/GenBank/DDBJ whole genome shotgun (WGS) entry which is preliminary data.</text>
</comment>
<dbReference type="PANTHER" id="PTHR36423:SF2">
    <property type="entry name" value="AFR070WP"/>
    <property type="match status" value="1"/>
</dbReference>
<dbReference type="SUPFAM" id="SSF143410">
    <property type="entry name" value="DOPA-like"/>
    <property type="match status" value="1"/>
</dbReference>
<reference evidence="1" key="1">
    <citation type="submission" date="2021-03" db="EMBL/GenBank/DDBJ databases">
        <authorList>
            <person name="Tagirdzhanova G."/>
        </authorList>
    </citation>
    <scope>NUCLEOTIDE SEQUENCE</scope>
</reference>
<sequence>MTIETSHSLDLGLYADPLELYLSQPALPTATSRLSNNKRFYHPAVLTPSEDCDSFPSPIVATMNSSNAKESGFDAHIYYEPSDPISFAYAERLHSAIRYAFPQLRVYTMLSGPAGPHPTATFEVALFSPAEFGQFVPWLALWHGPLSVLIHTNTKISGVDNEGAKRAANDHTTRALWLGKRHELRTEKLGGRPGP</sequence>
<dbReference type="AlphaFoldDB" id="A0A8H3EBL1"/>
<protein>
    <recommendedName>
        <fullName evidence="3">DOPA 4,5-dioxygenase</fullName>
    </recommendedName>
</protein>
<name>A0A8H3EBL1_9LECA</name>
<dbReference type="Pfam" id="PF08883">
    <property type="entry name" value="DOPA_dioxygen"/>
    <property type="match status" value="1"/>
</dbReference>
<dbReference type="OrthoDB" id="9970095at2759"/>
<keyword evidence="2" id="KW-1185">Reference proteome</keyword>
<dbReference type="InterPro" id="IPR014980">
    <property type="entry name" value="DOPA_dioxygen"/>
</dbReference>
<dbReference type="Proteomes" id="UP000664169">
    <property type="component" value="Unassembled WGS sequence"/>
</dbReference>
<gene>
    <name evidence="1" type="ORF">GOMPHAMPRED_000582</name>
</gene>
<evidence type="ECO:0000313" key="1">
    <source>
        <dbReference type="EMBL" id="CAF9903856.1"/>
    </source>
</evidence>
<organism evidence="1 2">
    <name type="scientific">Gomphillus americanus</name>
    <dbReference type="NCBI Taxonomy" id="1940652"/>
    <lineage>
        <taxon>Eukaryota</taxon>
        <taxon>Fungi</taxon>
        <taxon>Dikarya</taxon>
        <taxon>Ascomycota</taxon>
        <taxon>Pezizomycotina</taxon>
        <taxon>Lecanoromycetes</taxon>
        <taxon>OSLEUM clade</taxon>
        <taxon>Ostropomycetidae</taxon>
        <taxon>Ostropales</taxon>
        <taxon>Graphidaceae</taxon>
        <taxon>Gomphilloideae</taxon>
        <taxon>Gomphillus</taxon>
    </lineage>
</organism>
<accession>A0A8H3EBL1</accession>